<evidence type="ECO:0000313" key="3">
    <source>
        <dbReference type="Proteomes" id="UP000002296"/>
    </source>
</evidence>
<accession>Q4DSN6</accession>
<comment type="caution">
    <text evidence="2">The sequence shown here is derived from an EMBL/GenBank/DDBJ whole genome shotgun (WGS) entry which is preliminary data.</text>
</comment>
<feature type="compositionally biased region" description="Basic and acidic residues" evidence="1">
    <location>
        <begin position="16"/>
        <end position="26"/>
    </location>
</feature>
<feature type="region of interest" description="Disordered" evidence="1">
    <location>
        <begin position="1"/>
        <end position="108"/>
    </location>
</feature>
<dbReference type="InParanoid" id="Q4DSN6"/>
<dbReference type="KEGG" id="tcr:508495.130"/>
<reference evidence="2 3" key="1">
    <citation type="journal article" date="2005" name="Science">
        <title>The genome sequence of Trypanosoma cruzi, etiologic agent of Chagas disease.</title>
        <authorList>
            <person name="El-Sayed N.M."/>
            <person name="Myler P.J."/>
            <person name="Bartholomeu D.C."/>
            <person name="Nilsson D."/>
            <person name="Aggarwal G."/>
            <person name="Tran A.N."/>
            <person name="Ghedin E."/>
            <person name="Worthey E.A."/>
            <person name="Delcher A.L."/>
            <person name="Blandin G."/>
            <person name="Westenberger S.J."/>
            <person name="Caler E."/>
            <person name="Cerqueira G.C."/>
            <person name="Branche C."/>
            <person name="Haas B."/>
            <person name="Anupama A."/>
            <person name="Arner E."/>
            <person name="Aslund L."/>
            <person name="Attipoe P."/>
            <person name="Bontempi E."/>
            <person name="Bringaud F."/>
            <person name="Burton P."/>
            <person name="Cadag E."/>
            <person name="Campbell D.A."/>
            <person name="Carrington M."/>
            <person name="Crabtree J."/>
            <person name="Darban H."/>
            <person name="da Silveira J.F."/>
            <person name="de Jong P."/>
            <person name="Edwards K."/>
            <person name="Englund P.T."/>
            <person name="Fazelina G."/>
            <person name="Feldblyum T."/>
            <person name="Ferella M."/>
            <person name="Frasch A.C."/>
            <person name="Gull K."/>
            <person name="Horn D."/>
            <person name="Hou L."/>
            <person name="Huang Y."/>
            <person name="Kindlund E."/>
            <person name="Klingbeil M."/>
            <person name="Kluge S."/>
            <person name="Koo H."/>
            <person name="Lacerda D."/>
            <person name="Levin M.J."/>
            <person name="Lorenzi H."/>
            <person name="Louie T."/>
            <person name="Machado C.R."/>
            <person name="McCulloch R."/>
            <person name="McKenna A."/>
            <person name="Mizuno Y."/>
            <person name="Mottram J.C."/>
            <person name="Nelson S."/>
            <person name="Ochaya S."/>
            <person name="Osoegawa K."/>
            <person name="Pai G."/>
            <person name="Parsons M."/>
            <person name="Pentony M."/>
            <person name="Pettersson U."/>
            <person name="Pop M."/>
            <person name="Ramirez J.L."/>
            <person name="Rinta J."/>
            <person name="Robertson L."/>
            <person name="Salzberg S.L."/>
            <person name="Sanchez D.O."/>
            <person name="Seyler A."/>
            <person name="Sharma R."/>
            <person name="Shetty J."/>
            <person name="Simpson A.J."/>
            <person name="Sisk E."/>
            <person name="Tammi M.T."/>
            <person name="Tarleton R."/>
            <person name="Teixeira S."/>
            <person name="Van Aken S."/>
            <person name="Vogt C."/>
            <person name="Ward P.N."/>
            <person name="Wickstead B."/>
            <person name="Wortman J."/>
            <person name="White O."/>
            <person name="Fraser C.M."/>
            <person name="Stuart K.D."/>
            <person name="Andersson B."/>
        </authorList>
    </citation>
    <scope>NUCLEOTIDE SEQUENCE [LARGE SCALE GENOMIC DNA]</scope>
    <source>
        <strain evidence="2 3">CL Brener</strain>
    </source>
</reference>
<feature type="compositionally biased region" description="Polar residues" evidence="1">
    <location>
        <begin position="97"/>
        <end position="108"/>
    </location>
</feature>
<dbReference type="AlphaFoldDB" id="Q4DSN6"/>
<gene>
    <name evidence="2" type="ORF">Tc00.1047053508495.130</name>
</gene>
<evidence type="ECO:0000313" key="2">
    <source>
        <dbReference type="EMBL" id="EAN95540.1"/>
    </source>
</evidence>
<sequence length="108" mass="11858">MTPANRQGDDSADTPTARKKDLKATERTASSDALNTRESDSSPQLFQPHSLTPIRAGRGSLTLRAAPGELNPPPPQTTKRMIRSHNFRAHPTARAPRQTTVRGSQQYQ</sequence>
<dbReference type="Proteomes" id="UP000002296">
    <property type="component" value="Unassembled WGS sequence"/>
</dbReference>
<dbReference type="GeneID" id="3549417"/>
<keyword evidence="3" id="KW-1185">Reference proteome</keyword>
<feature type="compositionally biased region" description="Polar residues" evidence="1">
    <location>
        <begin position="41"/>
        <end position="50"/>
    </location>
</feature>
<dbReference type="PaxDb" id="353153-Q4DSN6"/>
<protein>
    <submittedName>
        <fullName evidence="2">Uncharacterized protein</fullName>
    </submittedName>
</protein>
<proteinExistence type="predicted"/>
<dbReference type="EMBL" id="AAHK01000205">
    <property type="protein sequence ID" value="EAN95540.1"/>
    <property type="molecule type" value="Genomic_DNA"/>
</dbReference>
<evidence type="ECO:0000256" key="1">
    <source>
        <dbReference type="SAM" id="MobiDB-lite"/>
    </source>
</evidence>
<dbReference type="RefSeq" id="XP_817391.1">
    <property type="nucleotide sequence ID" value="XM_812298.1"/>
</dbReference>
<organism evidence="2 3">
    <name type="scientific">Trypanosoma cruzi (strain CL Brener)</name>
    <dbReference type="NCBI Taxonomy" id="353153"/>
    <lineage>
        <taxon>Eukaryota</taxon>
        <taxon>Discoba</taxon>
        <taxon>Euglenozoa</taxon>
        <taxon>Kinetoplastea</taxon>
        <taxon>Metakinetoplastina</taxon>
        <taxon>Trypanosomatida</taxon>
        <taxon>Trypanosomatidae</taxon>
        <taxon>Trypanosoma</taxon>
        <taxon>Schizotrypanum</taxon>
    </lineage>
</organism>
<name>Q4DSN6_TRYCC</name>